<keyword evidence="2" id="KW-0496">Mitochondrion</keyword>
<reference evidence="2" key="1">
    <citation type="journal article" date="2019" name="Int. J. Biol. Macromol.">
        <title>Structural features and phylogenetic implications of four new mitogenomes of Centrotinae (Hemiptera: Membracidae).</title>
        <authorList>
            <person name="Hu K."/>
            <person name="Yuan F."/>
            <person name="Dietrich C.H."/>
            <person name="Yuan X.Q."/>
        </authorList>
    </citation>
    <scope>NUCLEOTIDE SEQUENCE</scope>
</reference>
<organism evidence="2">
    <name type="scientific">Leptocentrus albolineatus</name>
    <dbReference type="NCBI Taxonomy" id="2605028"/>
    <lineage>
        <taxon>Eukaryota</taxon>
        <taxon>Metazoa</taxon>
        <taxon>Ecdysozoa</taxon>
        <taxon>Arthropoda</taxon>
        <taxon>Hexapoda</taxon>
        <taxon>Insecta</taxon>
        <taxon>Pterygota</taxon>
        <taxon>Neoptera</taxon>
        <taxon>Paraneoptera</taxon>
        <taxon>Hemiptera</taxon>
        <taxon>Auchenorrhyncha</taxon>
        <taxon>Membracoidea</taxon>
        <taxon>Membracidae</taxon>
        <taxon>Leptocentrus</taxon>
    </lineage>
</organism>
<name>A0A5B9T3S8_9HEMI</name>
<protein>
    <submittedName>
        <fullName evidence="2">NADH dehydrogenase subunit 4L</fullName>
    </submittedName>
</protein>
<geneLocation type="mitochondrion" evidence="2"/>
<dbReference type="Gene3D" id="1.10.287.3510">
    <property type="match status" value="1"/>
</dbReference>
<sequence>MVNFCILLIFFGIFSLSLVREHVFLCLICLEFIIIYLLMLIYIYCLLFLSSFYVYVIMMTFYVCEGALGLSLMVLMIRCHSNDYLSSIYLW</sequence>
<proteinExistence type="predicted"/>
<dbReference type="EMBL" id="MK746137">
    <property type="protein sequence ID" value="QEG98464.1"/>
    <property type="molecule type" value="Genomic_DNA"/>
</dbReference>
<evidence type="ECO:0000313" key="2">
    <source>
        <dbReference type="EMBL" id="QEG98464.1"/>
    </source>
</evidence>
<keyword evidence="1" id="KW-0812">Transmembrane</keyword>
<feature type="transmembrane region" description="Helical" evidence="1">
    <location>
        <begin position="52"/>
        <end position="77"/>
    </location>
</feature>
<evidence type="ECO:0000256" key="1">
    <source>
        <dbReference type="SAM" id="Phobius"/>
    </source>
</evidence>
<gene>
    <name evidence="2" type="primary">nad4l</name>
</gene>
<accession>A0A5B9T3S8</accession>
<feature type="transmembrane region" description="Helical" evidence="1">
    <location>
        <begin position="25"/>
        <end position="45"/>
    </location>
</feature>
<dbReference type="AlphaFoldDB" id="A0A5B9T3S8"/>
<keyword evidence="1" id="KW-1133">Transmembrane helix</keyword>
<keyword evidence="1" id="KW-0472">Membrane</keyword>